<dbReference type="AlphaFoldDB" id="A0A1W1VUM9"/>
<evidence type="ECO:0000313" key="3">
    <source>
        <dbReference type="Proteomes" id="UP000192582"/>
    </source>
</evidence>
<feature type="region of interest" description="Disordered" evidence="1">
    <location>
        <begin position="88"/>
        <end position="136"/>
    </location>
</feature>
<dbReference type="Proteomes" id="UP000192582">
    <property type="component" value="Unassembled WGS sequence"/>
</dbReference>
<dbReference type="STRING" id="695939.SAMN00790413_06255"/>
<feature type="region of interest" description="Disordered" evidence="1">
    <location>
        <begin position="1"/>
        <end position="56"/>
    </location>
</feature>
<reference evidence="2 3" key="1">
    <citation type="submission" date="2017-04" db="EMBL/GenBank/DDBJ databases">
        <authorList>
            <person name="Afonso C.L."/>
            <person name="Miller P.J."/>
            <person name="Scott M.A."/>
            <person name="Spackman E."/>
            <person name="Goraichik I."/>
            <person name="Dimitrov K.M."/>
            <person name="Suarez D.L."/>
            <person name="Swayne D.E."/>
        </authorList>
    </citation>
    <scope>NUCLEOTIDE SEQUENCE [LARGE SCALE GENOMIC DNA]</scope>
    <source>
        <strain evidence="2 3">KR-140</strain>
    </source>
</reference>
<accession>A0A1W1VUM9</accession>
<keyword evidence="3" id="KW-1185">Reference proteome</keyword>
<protein>
    <submittedName>
        <fullName evidence="2">Uncharacterized protein</fullName>
    </submittedName>
</protein>
<dbReference type="EMBL" id="FWWU01000010">
    <property type="protein sequence ID" value="SMB96973.1"/>
    <property type="molecule type" value="Genomic_DNA"/>
</dbReference>
<sequence length="136" mass="15056">MASTINIPEGVGSAGRLGDKLKRSQAEPGSGNRRPRPEDAAEQREGEGEGLRSVKTGITKTIIPELWRVPFHIQRLRQSILQRLRQSILQRPRHHDREMGKDGPSPVRTMITGQLPPKKREARTTNLSGKVARGGA</sequence>
<name>A0A1W1VUM9_9DEIO</name>
<evidence type="ECO:0000256" key="1">
    <source>
        <dbReference type="SAM" id="MobiDB-lite"/>
    </source>
</evidence>
<feature type="compositionally biased region" description="Basic and acidic residues" evidence="1">
    <location>
        <begin position="35"/>
        <end position="52"/>
    </location>
</feature>
<proteinExistence type="predicted"/>
<organism evidence="2 3">
    <name type="scientific">Deinococcus hopiensis KR-140</name>
    <dbReference type="NCBI Taxonomy" id="695939"/>
    <lineage>
        <taxon>Bacteria</taxon>
        <taxon>Thermotogati</taxon>
        <taxon>Deinococcota</taxon>
        <taxon>Deinococci</taxon>
        <taxon>Deinococcales</taxon>
        <taxon>Deinococcaceae</taxon>
        <taxon>Deinococcus</taxon>
    </lineage>
</organism>
<evidence type="ECO:0000313" key="2">
    <source>
        <dbReference type="EMBL" id="SMB96973.1"/>
    </source>
</evidence>
<gene>
    <name evidence="2" type="ORF">SAMN00790413_06255</name>
</gene>